<feature type="domain" description="ABC transporter" evidence="5">
    <location>
        <begin position="42"/>
        <end position="275"/>
    </location>
</feature>
<dbReference type="SMART" id="SM00382">
    <property type="entry name" value="AAA"/>
    <property type="match status" value="1"/>
</dbReference>
<dbReference type="Gene3D" id="3.40.50.300">
    <property type="entry name" value="P-loop containing nucleotide triphosphate hydrolases"/>
    <property type="match status" value="1"/>
</dbReference>
<keyword evidence="7" id="KW-1185">Reference proteome</keyword>
<keyword evidence="3" id="KW-0547">Nucleotide-binding</keyword>
<reference evidence="6 7" key="1">
    <citation type="submission" date="2020-04" db="EMBL/GenBank/DDBJ databases">
        <title>Novel Mycoplasma species detected in Phocoena phocoena (harbor porpoise) from the USA.</title>
        <authorList>
            <person name="Volokhov D.V."/>
        </authorList>
    </citation>
    <scope>NUCLEOTIDE SEQUENCE [LARGE SCALE GENOMIC DNA]</scope>
    <source>
        <strain evidence="6 7">Phocoena C-264-GEN</strain>
    </source>
</reference>
<dbReference type="EMBL" id="CP051481">
    <property type="protein sequence ID" value="QJG67268.1"/>
    <property type="molecule type" value="Genomic_DNA"/>
</dbReference>
<name>A0A858U989_9MOLU</name>
<gene>
    <name evidence="6" type="ORF">HGG69_00725</name>
</gene>
<dbReference type="PANTHER" id="PTHR42711">
    <property type="entry name" value="ABC TRANSPORTER ATP-BINDING PROTEIN"/>
    <property type="match status" value="1"/>
</dbReference>
<dbReference type="InterPro" id="IPR050763">
    <property type="entry name" value="ABC_transporter_ATP-binding"/>
</dbReference>
<organism evidence="6 7">
    <name type="scientific">Mycoplasma phocoenae</name>
    <dbReference type="NCBI Taxonomy" id="754517"/>
    <lineage>
        <taxon>Bacteria</taxon>
        <taxon>Bacillati</taxon>
        <taxon>Mycoplasmatota</taxon>
        <taxon>Mollicutes</taxon>
        <taxon>Mycoplasmataceae</taxon>
        <taxon>Mycoplasma</taxon>
    </lineage>
</organism>
<sequence length="277" mass="31246">MNNKINKQNAVDLFVQNLKEHRKKTTENKPISKREYKKEKLIEITGLTKEYKVKKTKFFAVNNIDFDIYKGQNIALLGGNGAGKTTTVEMLVGILKSTKGNIKYNFSNAHNQKKSNTSKIGIQFQDSSYPQGLTVKDVIKSVNKIYGNITTEHEMNQLAYIFGVDEFIANKAASLSGGQHQRLNALLAIINKPELLILDELSTGLDIKIKSRLVHFLKDFIKDTNCTLLLVSHDINEIETLADRIVILDHGQIVYDKTKNESIKLYGSVSSCLEHFI</sequence>
<dbReference type="Pfam" id="PF00005">
    <property type="entry name" value="ABC_tran"/>
    <property type="match status" value="1"/>
</dbReference>
<dbReference type="CDD" id="cd03230">
    <property type="entry name" value="ABC_DR_subfamily_A"/>
    <property type="match status" value="1"/>
</dbReference>
<dbReference type="AlphaFoldDB" id="A0A858U989"/>
<protein>
    <submittedName>
        <fullName evidence="6">ABC transporter ATP-binding protein</fullName>
    </submittedName>
</protein>
<evidence type="ECO:0000313" key="7">
    <source>
        <dbReference type="Proteomes" id="UP000501060"/>
    </source>
</evidence>
<keyword evidence="2" id="KW-0813">Transport</keyword>
<proteinExistence type="inferred from homology"/>
<dbReference type="InterPro" id="IPR003439">
    <property type="entry name" value="ABC_transporter-like_ATP-bd"/>
</dbReference>
<evidence type="ECO:0000256" key="3">
    <source>
        <dbReference type="ARBA" id="ARBA00022741"/>
    </source>
</evidence>
<dbReference type="GO" id="GO:0016887">
    <property type="term" value="F:ATP hydrolysis activity"/>
    <property type="evidence" value="ECO:0007669"/>
    <property type="project" value="InterPro"/>
</dbReference>
<dbReference type="KEGG" id="mphe:HGG69_00725"/>
<dbReference type="PANTHER" id="PTHR42711:SF5">
    <property type="entry name" value="ABC TRANSPORTER ATP-BINDING PROTEIN NATA"/>
    <property type="match status" value="1"/>
</dbReference>
<dbReference type="Proteomes" id="UP000501060">
    <property type="component" value="Chromosome"/>
</dbReference>
<keyword evidence="4 6" id="KW-0067">ATP-binding</keyword>
<comment type="similarity">
    <text evidence="1">Belongs to the ABC transporter superfamily.</text>
</comment>
<evidence type="ECO:0000256" key="2">
    <source>
        <dbReference type="ARBA" id="ARBA00022448"/>
    </source>
</evidence>
<evidence type="ECO:0000259" key="5">
    <source>
        <dbReference type="PROSITE" id="PS50893"/>
    </source>
</evidence>
<dbReference type="InterPro" id="IPR027417">
    <property type="entry name" value="P-loop_NTPase"/>
</dbReference>
<evidence type="ECO:0000313" key="6">
    <source>
        <dbReference type="EMBL" id="QJG67268.1"/>
    </source>
</evidence>
<dbReference type="GO" id="GO:0005524">
    <property type="term" value="F:ATP binding"/>
    <property type="evidence" value="ECO:0007669"/>
    <property type="project" value="UniProtKB-KW"/>
</dbReference>
<dbReference type="InterPro" id="IPR003593">
    <property type="entry name" value="AAA+_ATPase"/>
</dbReference>
<accession>A0A858U989</accession>
<evidence type="ECO:0000256" key="4">
    <source>
        <dbReference type="ARBA" id="ARBA00022840"/>
    </source>
</evidence>
<dbReference type="PROSITE" id="PS50893">
    <property type="entry name" value="ABC_TRANSPORTER_2"/>
    <property type="match status" value="1"/>
</dbReference>
<dbReference type="SUPFAM" id="SSF52540">
    <property type="entry name" value="P-loop containing nucleoside triphosphate hydrolases"/>
    <property type="match status" value="1"/>
</dbReference>
<evidence type="ECO:0000256" key="1">
    <source>
        <dbReference type="ARBA" id="ARBA00005417"/>
    </source>
</evidence>